<proteinExistence type="predicted"/>
<evidence type="ECO:0000313" key="2">
    <source>
        <dbReference type="Proteomes" id="UP000824533"/>
    </source>
</evidence>
<organism evidence="1 2">
    <name type="scientific">Dendrolimus kikuchii</name>
    <dbReference type="NCBI Taxonomy" id="765133"/>
    <lineage>
        <taxon>Eukaryota</taxon>
        <taxon>Metazoa</taxon>
        <taxon>Ecdysozoa</taxon>
        <taxon>Arthropoda</taxon>
        <taxon>Hexapoda</taxon>
        <taxon>Insecta</taxon>
        <taxon>Pterygota</taxon>
        <taxon>Neoptera</taxon>
        <taxon>Endopterygota</taxon>
        <taxon>Lepidoptera</taxon>
        <taxon>Glossata</taxon>
        <taxon>Ditrysia</taxon>
        <taxon>Bombycoidea</taxon>
        <taxon>Lasiocampidae</taxon>
        <taxon>Dendrolimus</taxon>
    </lineage>
</organism>
<evidence type="ECO:0000313" key="1">
    <source>
        <dbReference type="EMBL" id="KAJ0170690.1"/>
    </source>
</evidence>
<dbReference type="EMBL" id="CM034412">
    <property type="protein sequence ID" value="KAJ0170690.1"/>
    <property type="molecule type" value="Genomic_DNA"/>
</dbReference>
<sequence length="154" mass="16827">MTDQHLAYLLSLIRAPASPPAPVTSALSGNFANCSSRFDGAKGSDVLAFVDAIEIYKECVGKAVTPLSLYAVHLLLNCLWTPVFFGLHRVGLALIHIIVLDVLAIACAACFNTINKTASYWMMPYLAWLVFATCLNYTIWTLNDDDGDNVNLIE</sequence>
<reference evidence="1 2" key="1">
    <citation type="journal article" date="2021" name="Front. Genet.">
        <title>Chromosome-Level Genome Assembly Reveals Significant Gene Expansion in the Toll and IMD Signaling Pathways of Dendrolimus kikuchii.</title>
        <authorList>
            <person name="Zhou J."/>
            <person name="Wu P."/>
            <person name="Xiong Z."/>
            <person name="Liu N."/>
            <person name="Zhao N."/>
            <person name="Ji M."/>
            <person name="Qiu Y."/>
            <person name="Yang B."/>
        </authorList>
    </citation>
    <scope>NUCLEOTIDE SEQUENCE [LARGE SCALE GENOMIC DNA]</scope>
    <source>
        <strain evidence="1">Ann1</strain>
    </source>
</reference>
<protein>
    <submittedName>
        <fullName evidence="1">Uncharacterized protein</fullName>
    </submittedName>
</protein>
<dbReference type="Proteomes" id="UP000824533">
    <property type="component" value="Linkage Group LG26"/>
</dbReference>
<name>A0ACC1CGG5_9NEOP</name>
<keyword evidence="2" id="KW-1185">Reference proteome</keyword>
<gene>
    <name evidence="1" type="ORF">K1T71_013462</name>
</gene>
<accession>A0ACC1CGG5</accession>
<comment type="caution">
    <text evidence="1">The sequence shown here is derived from an EMBL/GenBank/DDBJ whole genome shotgun (WGS) entry which is preliminary data.</text>
</comment>